<comment type="caution">
    <text evidence="4">The sequence shown here is derived from an EMBL/GenBank/DDBJ whole genome shotgun (WGS) entry which is preliminary data.</text>
</comment>
<dbReference type="GO" id="GO:0015074">
    <property type="term" value="P:DNA integration"/>
    <property type="evidence" value="ECO:0007669"/>
    <property type="project" value="UniProtKB-KW"/>
</dbReference>
<protein>
    <submittedName>
        <fullName evidence="4">Integrase/recombinase XerC</fullName>
    </submittedName>
</protein>
<evidence type="ECO:0000313" key="4">
    <source>
        <dbReference type="EMBL" id="NYD89183.1"/>
    </source>
</evidence>
<keyword evidence="2" id="KW-0233">DNA recombination</keyword>
<dbReference type="GO" id="GO:0006310">
    <property type="term" value="P:DNA recombination"/>
    <property type="evidence" value="ECO:0007669"/>
    <property type="project" value="UniProtKB-KW"/>
</dbReference>
<gene>
    <name evidence="4" type="ORF">HD841_000952</name>
</gene>
<accession>A0A7Y9FKV4</accession>
<evidence type="ECO:0000259" key="3">
    <source>
        <dbReference type="PROSITE" id="PS51898"/>
    </source>
</evidence>
<name>A0A7Y9FKV4_9SPHN</name>
<evidence type="ECO:0000256" key="2">
    <source>
        <dbReference type="ARBA" id="ARBA00023172"/>
    </source>
</evidence>
<dbReference type="InterPro" id="IPR013762">
    <property type="entry name" value="Integrase-like_cat_sf"/>
</dbReference>
<evidence type="ECO:0000256" key="1">
    <source>
        <dbReference type="ARBA" id="ARBA00022908"/>
    </source>
</evidence>
<dbReference type="SUPFAM" id="SSF56349">
    <property type="entry name" value="DNA breaking-rejoining enzymes"/>
    <property type="match status" value="1"/>
</dbReference>
<dbReference type="Gene3D" id="1.10.443.10">
    <property type="entry name" value="Intergrase catalytic core"/>
    <property type="match status" value="1"/>
</dbReference>
<dbReference type="InterPro" id="IPR050090">
    <property type="entry name" value="Tyrosine_recombinase_XerCD"/>
</dbReference>
<reference evidence="4 5" key="1">
    <citation type="submission" date="2020-08" db="EMBL/GenBank/DDBJ databases">
        <title>The Agave Microbiome: Exploring the role of microbial communities in plant adaptations to desert environments.</title>
        <authorList>
            <person name="Partida-Martinez L.P."/>
        </authorList>
    </citation>
    <scope>NUCLEOTIDE SEQUENCE [LARGE SCALE GENOMIC DNA]</scope>
    <source>
        <strain evidence="4 5">AS2.3</strain>
    </source>
</reference>
<keyword evidence="1" id="KW-0229">DNA integration</keyword>
<dbReference type="CDD" id="cd00397">
    <property type="entry name" value="DNA_BRE_C"/>
    <property type="match status" value="1"/>
</dbReference>
<sequence length="420" mass="47897">MRPAVARIVQMHNPGPAEEKTLAALGPHAALPGFYYVIDAESQEIHQATFFHLYSRHARDGAVRDDDDVPSFASNRAAAYELVEWLRFLAHVKHGWKTANNDLFALYANLLASNLSYQTGRKRQAGSIAHKLTTVYNFYHWTNAAGLTSIKWDTASIRSQYARAGRERREACDDEIRPFSAEEMRKLLAELGPVPSQRPANSLRPCRNRLLFETGLMTGMRGEEICNVKAKVILALRADADHPDGTVPLKITVTKRRKHRYIALPNSLILELQEYIRNERAEAMKVRIERGLRDEGTLFVNAADHKFAGAKLTTQSIHKLTHSLMLRLGFSEPGRRLKDGVEVEYDHTLHSFHDTRHSYAVNLYISQKRAGDPKPWETVQKMLGHETWLTTEKYYTRSVGVFEPALGVTLARYWEQEDHR</sequence>
<dbReference type="PANTHER" id="PTHR30349">
    <property type="entry name" value="PHAGE INTEGRASE-RELATED"/>
    <property type="match status" value="1"/>
</dbReference>
<dbReference type="PROSITE" id="PS51898">
    <property type="entry name" value="TYR_RECOMBINASE"/>
    <property type="match status" value="1"/>
</dbReference>
<dbReference type="PANTHER" id="PTHR30349:SF64">
    <property type="entry name" value="PROPHAGE INTEGRASE INTD-RELATED"/>
    <property type="match status" value="1"/>
</dbReference>
<dbReference type="InterPro" id="IPR002104">
    <property type="entry name" value="Integrase_catalytic"/>
</dbReference>
<dbReference type="AlphaFoldDB" id="A0A7Y9FKV4"/>
<feature type="domain" description="Tyr recombinase" evidence="3">
    <location>
        <begin position="174"/>
        <end position="410"/>
    </location>
</feature>
<dbReference type="EMBL" id="JACCBY010000001">
    <property type="protein sequence ID" value="NYD89183.1"/>
    <property type="molecule type" value="Genomic_DNA"/>
</dbReference>
<keyword evidence="5" id="KW-1185">Reference proteome</keyword>
<dbReference type="GO" id="GO:0003677">
    <property type="term" value="F:DNA binding"/>
    <property type="evidence" value="ECO:0007669"/>
    <property type="project" value="InterPro"/>
</dbReference>
<dbReference type="Proteomes" id="UP000517753">
    <property type="component" value="Unassembled WGS sequence"/>
</dbReference>
<dbReference type="Pfam" id="PF00589">
    <property type="entry name" value="Phage_integrase"/>
    <property type="match status" value="1"/>
</dbReference>
<proteinExistence type="predicted"/>
<dbReference type="InterPro" id="IPR011010">
    <property type="entry name" value="DNA_brk_join_enz"/>
</dbReference>
<evidence type="ECO:0000313" key="5">
    <source>
        <dbReference type="Proteomes" id="UP000517753"/>
    </source>
</evidence>
<organism evidence="4 5">
    <name type="scientific">Sphingomonas melonis</name>
    <dbReference type="NCBI Taxonomy" id="152682"/>
    <lineage>
        <taxon>Bacteria</taxon>
        <taxon>Pseudomonadati</taxon>
        <taxon>Pseudomonadota</taxon>
        <taxon>Alphaproteobacteria</taxon>
        <taxon>Sphingomonadales</taxon>
        <taxon>Sphingomonadaceae</taxon>
        <taxon>Sphingomonas</taxon>
    </lineage>
</organism>